<evidence type="ECO:0000313" key="3">
    <source>
        <dbReference type="Proteomes" id="UP001163336"/>
    </source>
</evidence>
<evidence type="ECO:0000256" key="1">
    <source>
        <dbReference type="SAM" id="SignalP"/>
    </source>
</evidence>
<reference evidence="2" key="1">
    <citation type="submission" date="2022-11" db="EMBL/GenBank/DDBJ databases">
        <title>Isolation and characterization of PLA-degrading bacterium Massilia sp. from Antarctic soil.</title>
        <authorList>
            <person name="Sato K."/>
            <person name="Gomez-Fuentes C."/>
            <person name="Ahmad S.A."/>
            <person name="Zulkharnain A."/>
        </authorList>
    </citation>
    <scope>NUCLEOTIDE SEQUENCE</scope>
    <source>
        <strain evidence="2">N-3</strain>
    </source>
</reference>
<keyword evidence="3" id="KW-1185">Reference proteome</keyword>
<feature type="chain" id="PRO_5047240759" description="DUF2141 domain-containing protein" evidence="1">
    <location>
        <begin position="21"/>
        <end position="137"/>
    </location>
</feature>
<dbReference type="EMBL" id="AP026966">
    <property type="protein sequence ID" value="BDT60746.1"/>
    <property type="molecule type" value="Genomic_DNA"/>
</dbReference>
<dbReference type="InterPro" id="IPR018673">
    <property type="entry name" value="DUF2141"/>
</dbReference>
<dbReference type="Pfam" id="PF09912">
    <property type="entry name" value="DUF2141"/>
    <property type="match status" value="1"/>
</dbReference>
<dbReference type="Proteomes" id="UP001163336">
    <property type="component" value="Chromosome"/>
</dbReference>
<proteinExistence type="predicted"/>
<accession>A0ABN6TKB3</accession>
<organism evidence="2 3">
    <name type="scientific">Massilia varians</name>
    <dbReference type="NCBI Taxonomy" id="457921"/>
    <lineage>
        <taxon>Bacteria</taxon>
        <taxon>Pseudomonadati</taxon>
        <taxon>Pseudomonadota</taxon>
        <taxon>Betaproteobacteria</taxon>
        <taxon>Burkholderiales</taxon>
        <taxon>Oxalobacteraceae</taxon>
        <taxon>Telluria group</taxon>
        <taxon>Massilia</taxon>
    </lineage>
</organism>
<keyword evidence="1" id="KW-0732">Signal</keyword>
<evidence type="ECO:0008006" key="4">
    <source>
        <dbReference type="Google" id="ProtNLM"/>
    </source>
</evidence>
<dbReference type="RefSeq" id="WP_281910083.1">
    <property type="nucleotide sequence ID" value="NZ_AP026966.1"/>
</dbReference>
<gene>
    <name evidence="2" type="ORF">MasN3_42400</name>
</gene>
<protein>
    <recommendedName>
        <fullName evidence="4">DUF2141 domain-containing protein</fullName>
    </recommendedName>
</protein>
<sequence>MQAIRIAAALALLVSGAASAADLTLRIEDVKSAQGSIMVALYDSADSFLKRPARAARLAAAAGAVDLVIKDLPAGDYGIALFHDANDNGKMDSNAMGIPSEDHAFSNNALGTMGPPTFSQVRFSLPAAGATASISLR</sequence>
<name>A0ABN6TKB3_9BURK</name>
<evidence type="ECO:0000313" key="2">
    <source>
        <dbReference type="EMBL" id="BDT60746.1"/>
    </source>
</evidence>
<feature type="signal peptide" evidence="1">
    <location>
        <begin position="1"/>
        <end position="20"/>
    </location>
</feature>